<gene>
    <name evidence="3" type="ORF">CALCODRAFT_522055</name>
</gene>
<name>A0A165C544_9BASI</name>
<dbReference type="InterPro" id="IPR046341">
    <property type="entry name" value="SET_dom_sf"/>
</dbReference>
<dbReference type="Proteomes" id="UP000076842">
    <property type="component" value="Unassembled WGS sequence"/>
</dbReference>
<proteinExistence type="predicted"/>
<dbReference type="Pfam" id="PF00856">
    <property type="entry name" value="SET"/>
    <property type="match status" value="1"/>
</dbReference>
<dbReference type="PANTHER" id="PTHR47332">
    <property type="entry name" value="SET DOMAIN-CONTAINING PROTEIN 5"/>
    <property type="match status" value="1"/>
</dbReference>
<dbReference type="Gene3D" id="2.170.270.10">
    <property type="entry name" value="SET domain"/>
    <property type="match status" value="1"/>
</dbReference>
<dbReference type="EMBL" id="KV424202">
    <property type="protein sequence ID" value="KZT50250.1"/>
    <property type="molecule type" value="Genomic_DNA"/>
</dbReference>
<evidence type="ECO:0000313" key="3">
    <source>
        <dbReference type="EMBL" id="KZT50250.1"/>
    </source>
</evidence>
<dbReference type="PROSITE" id="PS50280">
    <property type="entry name" value="SET"/>
    <property type="match status" value="1"/>
</dbReference>
<feature type="domain" description="SET" evidence="2">
    <location>
        <begin position="119"/>
        <end position="266"/>
    </location>
</feature>
<keyword evidence="4" id="KW-1185">Reference proteome</keyword>
<organism evidence="3 4">
    <name type="scientific">Calocera cornea HHB12733</name>
    <dbReference type="NCBI Taxonomy" id="1353952"/>
    <lineage>
        <taxon>Eukaryota</taxon>
        <taxon>Fungi</taxon>
        <taxon>Dikarya</taxon>
        <taxon>Basidiomycota</taxon>
        <taxon>Agaricomycotina</taxon>
        <taxon>Dacrymycetes</taxon>
        <taxon>Dacrymycetales</taxon>
        <taxon>Dacrymycetaceae</taxon>
        <taxon>Calocera</taxon>
    </lineage>
</organism>
<dbReference type="SUPFAM" id="SSF82199">
    <property type="entry name" value="SET domain"/>
    <property type="match status" value="1"/>
</dbReference>
<dbReference type="STRING" id="1353952.A0A165C544"/>
<dbReference type="CDD" id="cd20071">
    <property type="entry name" value="SET_SMYD"/>
    <property type="match status" value="1"/>
</dbReference>
<dbReference type="AlphaFoldDB" id="A0A165C544"/>
<feature type="region of interest" description="Disordered" evidence="1">
    <location>
        <begin position="1"/>
        <end position="39"/>
    </location>
</feature>
<accession>A0A165C544</accession>
<protein>
    <submittedName>
        <fullName evidence="3">SET domain-containing protein</fullName>
    </submittedName>
</protein>
<dbReference type="PANTHER" id="PTHR47332:SF4">
    <property type="entry name" value="SET DOMAIN-CONTAINING PROTEIN 5"/>
    <property type="match status" value="1"/>
</dbReference>
<evidence type="ECO:0000259" key="2">
    <source>
        <dbReference type="PROSITE" id="PS50280"/>
    </source>
</evidence>
<sequence length="292" mass="32690">MKRGFLKKGLGLEDSSTSSAQTKVNPPSPTVLPPLGRDDGYVSDDLRRATARAVKRTHTDPSMERAMSHGYAVLGFGITNTANLHDTLCITYGDNRSHLMAHPGFNRYMHPLLLEANRSVVEIVKITGKGLGMVAKQDIPRATIFLRERPLLTLVGTIDLQLASRLPQLLEHMDPPKRAAFRALHNSKLKGDDATNLTGILRTNGFEVEWPFDKGEPQRAVFDWICRANHSCSPNTGFEWDHASFCGIFRSLRDIKQGEEVSVTYIYLLQSADTRRLELQEKHKFTCRCSAC</sequence>
<reference evidence="3 4" key="1">
    <citation type="journal article" date="2016" name="Mol. Biol. Evol.">
        <title>Comparative Genomics of Early-Diverging Mushroom-Forming Fungi Provides Insights into the Origins of Lignocellulose Decay Capabilities.</title>
        <authorList>
            <person name="Nagy L.G."/>
            <person name="Riley R."/>
            <person name="Tritt A."/>
            <person name="Adam C."/>
            <person name="Daum C."/>
            <person name="Floudas D."/>
            <person name="Sun H."/>
            <person name="Yadav J.S."/>
            <person name="Pangilinan J."/>
            <person name="Larsson K.H."/>
            <person name="Matsuura K."/>
            <person name="Barry K."/>
            <person name="Labutti K."/>
            <person name="Kuo R."/>
            <person name="Ohm R.A."/>
            <person name="Bhattacharya S.S."/>
            <person name="Shirouzu T."/>
            <person name="Yoshinaga Y."/>
            <person name="Martin F.M."/>
            <person name="Grigoriev I.V."/>
            <person name="Hibbett D.S."/>
        </authorList>
    </citation>
    <scope>NUCLEOTIDE SEQUENCE [LARGE SCALE GENOMIC DNA]</scope>
    <source>
        <strain evidence="3 4">HHB12733</strain>
    </source>
</reference>
<dbReference type="OrthoDB" id="5945798at2759"/>
<feature type="non-terminal residue" evidence="3">
    <location>
        <position position="292"/>
    </location>
</feature>
<dbReference type="InterPro" id="IPR001214">
    <property type="entry name" value="SET_dom"/>
</dbReference>
<dbReference type="SMART" id="SM00317">
    <property type="entry name" value="SET"/>
    <property type="match status" value="1"/>
</dbReference>
<feature type="compositionally biased region" description="Polar residues" evidence="1">
    <location>
        <begin position="14"/>
        <end position="25"/>
    </location>
</feature>
<evidence type="ECO:0000256" key="1">
    <source>
        <dbReference type="SAM" id="MobiDB-lite"/>
    </source>
</evidence>
<dbReference type="InterPro" id="IPR053185">
    <property type="entry name" value="SET_domain_protein"/>
</dbReference>
<dbReference type="InParanoid" id="A0A165C544"/>
<evidence type="ECO:0000313" key="4">
    <source>
        <dbReference type="Proteomes" id="UP000076842"/>
    </source>
</evidence>